<dbReference type="Gene3D" id="3.20.20.100">
    <property type="entry name" value="NADP-dependent oxidoreductase domain"/>
    <property type="match status" value="1"/>
</dbReference>
<protein>
    <recommendedName>
        <fullName evidence="2">NADP-dependent oxidoreductase domain-containing protein</fullName>
    </recommendedName>
</protein>
<accession>A0A382BK04</accession>
<sequence length="288" mass="31949">HASLDVGINFFDTAEGYGAGKSEEVLGEALKGRRDQAVIVTKVGDSHLSPDDVRNSCERSLSRMGTDYIDLYLIHWPNHEIPIADTMGALQGLVDEGKVRALGVCNFGAQDLSDLLKVGHIEVNQLPYSLLWRPIEYEIFPKCRQNDIGLMTYSPLMQGLLTGRYANADEVPDGIARSRHFASTRPQAMHGQQGMEEELFEVIARFGEVCRRIGQPMAHVALEWVRAHEGVSSVLVGARNADEVALNLPAFDLTLPDEIIKELDELTEGIKSNLGNSPDMWHGENRMR</sequence>
<dbReference type="PANTHER" id="PTHR43364">
    <property type="entry name" value="NADH-SPECIFIC METHYLGLYOXAL REDUCTASE-RELATED"/>
    <property type="match status" value="1"/>
</dbReference>
<feature type="domain" description="NADP-dependent oxidoreductase" evidence="2">
    <location>
        <begin position="2"/>
        <end position="267"/>
    </location>
</feature>
<dbReference type="PRINTS" id="PR00069">
    <property type="entry name" value="ALDKETRDTASE"/>
</dbReference>
<keyword evidence="1" id="KW-0560">Oxidoreductase</keyword>
<dbReference type="InterPro" id="IPR020471">
    <property type="entry name" value="AKR"/>
</dbReference>
<dbReference type="InterPro" id="IPR018170">
    <property type="entry name" value="Aldo/ket_reductase_CS"/>
</dbReference>
<dbReference type="EMBL" id="UINC01029935">
    <property type="protein sequence ID" value="SVB13507.1"/>
    <property type="molecule type" value="Genomic_DNA"/>
</dbReference>
<dbReference type="SUPFAM" id="SSF51430">
    <property type="entry name" value="NAD(P)-linked oxidoreductase"/>
    <property type="match status" value="1"/>
</dbReference>
<feature type="non-terminal residue" evidence="3">
    <location>
        <position position="1"/>
    </location>
</feature>
<proteinExistence type="predicted"/>
<dbReference type="CDD" id="cd19085">
    <property type="entry name" value="AKR_AKR11B3"/>
    <property type="match status" value="1"/>
</dbReference>
<dbReference type="PROSITE" id="PS00062">
    <property type="entry name" value="ALDOKETO_REDUCTASE_2"/>
    <property type="match status" value="1"/>
</dbReference>
<evidence type="ECO:0000256" key="1">
    <source>
        <dbReference type="ARBA" id="ARBA00023002"/>
    </source>
</evidence>
<evidence type="ECO:0000313" key="3">
    <source>
        <dbReference type="EMBL" id="SVB13507.1"/>
    </source>
</evidence>
<reference evidence="3" key="1">
    <citation type="submission" date="2018-05" db="EMBL/GenBank/DDBJ databases">
        <authorList>
            <person name="Lanie J.A."/>
            <person name="Ng W.-L."/>
            <person name="Kazmierczak K.M."/>
            <person name="Andrzejewski T.M."/>
            <person name="Davidsen T.M."/>
            <person name="Wayne K.J."/>
            <person name="Tettelin H."/>
            <person name="Glass J.I."/>
            <person name="Rusch D."/>
            <person name="Podicherti R."/>
            <person name="Tsui H.-C.T."/>
            <person name="Winkler M.E."/>
        </authorList>
    </citation>
    <scope>NUCLEOTIDE SEQUENCE</scope>
</reference>
<dbReference type="PANTHER" id="PTHR43364:SF4">
    <property type="entry name" value="NAD(P)-LINKED OXIDOREDUCTASE SUPERFAMILY PROTEIN"/>
    <property type="match status" value="1"/>
</dbReference>
<dbReference type="GO" id="GO:0016491">
    <property type="term" value="F:oxidoreductase activity"/>
    <property type="evidence" value="ECO:0007669"/>
    <property type="project" value="UniProtKB-KW"/>
</dbReference>
<name>A0A382BK04_9ZZZZ</name>
<evidence type="ECO:0000259" key="2">
    <source>
        <dbReference type="Pfam" id="PF00248"/>
    </source>
</evidence>
<dbReference type="InterPro" id="IPR036812">
    <property type="entry name" value="NAD(P)_OxRdtase_dom_sf"/>
</dbReference>
<organism evidence="3">
    <name type="scientific">marine metagenome</name>
    <dbReference type="NCBI Taxonomy" id="408172"/>
    <lineage>
        <taxon>unclassified sequences</taxon>
        <taxon>metagenomes</taxon>
        <taxon>ecological metagenomes</taxon>
    </lineage>
</organism>
<dbReference type="InterPro" id="IPR050523">
    <property type="entry name" value="AKR_Detox_Biosynth"/>
</dbReference>
<gene>
    <name evidence="3" type="ORF">METZ01_LOCUS166361</name>
</gene>
<dbReference type="AlphaFoldDB" id="A0A382BK04"/>
<dbReference type="Pfam" id="PF00248">
    <property type="entry name" value="Aldo_ket_red"/>
    <property type="match status" value="1"/>
</dbReference>
<dbReference type="InterPro" id="IPR023210">
    <property type="entry name" value="NADP_OxRdtase_dom"/>
</dbReference>